<feature type="compositionally biased region" description="Gly residues" evidence="1">
    <location>
        <begin position="93"/>
        <end position="105"/>
    </location>
</feature>
<accession>A0ABU6Q581</accession>
<dbReference type="EMBL" id="JASCZI010000023">
    <property type="protein sequence ID" value="MED6106996.1"/>
    <property type="molecule type" value="Genomic_DNA"/>
</dbReference>
<reference evidence="2 3" key="1">
    <citation type="journal article" date="2023" name="Plants (Basel)">
        <title>Bridging the Gap: Combining Genomics and Transcriptomics Approaches to Understand Stylosanthes scabra, an Orphan Legume from the Brazilian Caatinga.</title>
        <authorList>
            <person name="Ferreira-Neto J.R.C."/>
            <person name="da Silva M.D."/>
            <person name="Binneck E."/>
            <person name="de Melo N.F."/>
            <person name="da Silva R.H."/>
            <person name="de Melo A.L.T.M."/>
            <person name="Pandolfi V."/>
            <person name="Bustamante F.O."/>
            <person name="Brasileiro-Vidal A.C."/>
            <person name="Benko-Iseppon A.M."/>
        </authorList>
    </citation>
    <scope>NUCLEOTIDE SEQUENCE [LARGE SCALE GENOMIC DNA]</scope>
    <source>
        <tissue evidence="2">Leaves</tissue>
    </source>
</reference>
<gene>
    <name evidence="2" type="ORF">PIB30_009844</name>
</gene>
<evidence type="ECO:0000256" key="1">
    <source>
        <dbReference type="SAM" id="MobiDB-lite"/>
    </source>
</evidence>
<feature type="region of interest" description="Disordered" evidence="1">
    <location>
        <begin position="75"/>
        <end position="112"/>
    </location>
</feature>
<name>A0ABU6Q581_9FABA</name>
<comment type="caution">
    <text evidence="2">The sequence shown here is derived from an EMBL/GenBank/DDBJ whole genome shotgun (WGS) entry which is preliminary data.</text>
</comment>
<evidence type="ECO:0000313" key="2">
    <source>
        <dbReference type="EMBL" id="MED6106996.1"/>
    </source>
</evidence>
<organism evidence="2 3">
    <name type="scientific">Stylosanthes scabra</name>
    <dbReference type="NCBI Taxonomy" id="79078"/>
    <lineage>
        <taxon>Eukaryota</taxon>
        <taxon>Viridiplantae</taxon>
        <taxon>Streptophyta</taxon>
        <taxon>Embryophyta</taxon>
        <taxon>Tracheophyta</taxon>
        <taxon>Spermatophyta</taxon>
        <taxon>Magnoliopsida</taxon>
        <taxon>eudicotyledons</taxon>
        <taxon>Gunneridae</taxon>
        <taxon>Pentapetalae</taxon>
        <taxon>rosids</taxon>
        <taxon>fabids</taxon>
        <taxon>Fabales</taxon>
        <taxon>Fabaceae</taxon>
        <taxon>Papilionoideae</taxon>
        <taxon>50 kb inversion clade</taxon>
        <taxon>dalbergioids sensu lato</taxon>
        <taxon>Dalbergieae</taxon>
        <taxon>Pterocarpus clade</taxon>
        <taxon>Stylosanthes</taxon>
    </lineage>
</organism>
<evidence type="ECO:0000313" key="3">
    <source>
        <dbReference type="Proteomes" id="UP001341840"/>
    </source>
</evidence>
<keyword evidence="3" id="KW-1185">Reference proteome</keyword>
<proteinExistence type="predicted"/>
<sequence>MRALGEDAEYGDRVKGEREGAHLGEKVKCMVGVSGGDEDSVVDGVFVGVGDLIEEVDGMGEGGKRVEVEEGIEEEVGVGGGGWEEARHDGSGVELGGGADGGGAGAAAKEGAEVEGRSTVGVWECPSHTIYHLTHPL</sequence>
<protein>
    <submittedName>
        <fullName evidence="2">Uncharacterized protein</fullName>
    </submittedName>
</protein>
<dbReference type="Proteomes" id="UP001341840">
    <property type="component" value="Unassembled WGS sequence"/>
</dbReference>